<dbReference type="Proteomes" id="UP001314263">
    <property type="component" value="Unassembled WGS sequence"/>
</dbReference>
<dbReference type="Gene3D" id="3.40.50.11840">
    <property type="entry name" value="Diphthamide synthesis DPH1/DPH2 domain 1"/>
    <property type="match status" value="1"/>
</dbReference>
<comment type="similarity">
    <text evidence="3">Belongs to the DPH1/DPH2 family. DPH2 subfamily.</text>
</comment>
<organism evidence="8 9">
    <name type="scientific">Coccomyxa viridis</name>
    <dbReference type="NCBI Taxonomy" id="1274662"/>
    <lineage>
        <taxon>Eukaryota</taxon>
        <taxon>Viridiplantae</taxon>
        <taxon>Chlorophyta</taxon>
        <taxon>core chlorophytes</taxon>
        <taxon>Trebouxiophyceae</taxon>
        <taxon>Trebouxiophyceae incertae sedis</taxon>
        <taxon>Coccomyxaceae</taxon>
        <taxon>Coccomyxa</taxon>
    </lineage>
</organism>
<evidence type="ECO:0000256" key="6">
    <source>
        <dbReference type="ARBA" id="ARBA00023014"/>
    </source>
</evidence>
<dbReference type="InterPro" id="IPR042265">
    <property type="entry name" value="DPH1/DPH2_3"/>
</dbReference>
<sequence>MTMYGEPFKTFWDIDATAEYIVSRVYRIATLQFPDNLLKDATAVAGALTSQCHSRGQEIKAFVMADTTYNSLGVDEVAAQHVNAQCVPLDCPRTSQRIVEWASQARMVKSRKALVLLPDQALAWALQGLSACLTADLGKAEVELRVIAASIPSRVLEPRSVGLVQPACTQSSSVPSKAAGASAARAHCTGDVAHGDTKHSTCTDSLSGQTTSAEFSSSSAPQHPTQTPCWGRPEGLPAAQGLSSSSSSLPQRPAQRAAFQNQAEGLPDAEVQGMRRHMEVAGLQWELPEGVEMEDCILLWLGEVDTPAMTQLMLKYSGHDWAVLDPQDEDDLLEGVPADIRRSQKRRNFLIEKARNASIIGIVVGTLGVAGFLQAEEGVRRLARGAGKQTYTVLMGKPNPAKLANFPEVEVWVMVVDAQGQIMDSKEFYAPIITPYEAELAFSPVHPDTSGPYRQDADGLLEEQPQASLSKDQGAEASASSAFVDGVHHTMSGGMAYDNDLALAQHASSALHLHDGPGQLAEIRSAAQYLTKCRSYRGLETPYTGAEQKEAAVAVRGRSGRAARYSDEPVA</sequence>
<comment type="cofactor">
    <cofactor evidence="1">
        <name>[4Fe-4S] cluster</name>
        <dbReference type="ChEBI" id="CHEBI:49883"/>
    </cofactor>
</comment>
<feature type="compositionally biased region" description="Low complexity" evidence="7">
    <location>
        <begin position="235"/>
        <end position="256"/>
    </location>
</feature>
<dbReference type="PANTHER" id="PTHR10762">
    <property type="entry name" value="DIPHTHAMIDE BIOSYNTHESIS PROTEIN"/>
    <property type="match status" value="1"/>
</dbReference>
<dbReference type="EMBL" id="CAUYUE010000008">
    <property type="protein sequence ID" value="CAK0783039.1"/>
    <property type="molecule type" value="Genomic_DNA"/>
</dbReference>
<feature type="region of interest" description="Disordered" evidence="7">
    <location>
        <begin position="192"/>
        <end position="267"/>
    </location>
</feature>
<evidence type="ECO:0000256" key="2">
    <source>
        <dbReference type="ARBA" id="ARBA00005156"/>
    </source>
</evidence>
<dbReference type="PANTHER" id="PTHR10762:SF2">
    <property type="entry name" value="2-(3-AMINO-3-CARBOXYPROPYL)HISTIDINE SYNTHASE SUBUNIT 2"/>
    <property type="match status" value="1"/>
</dbReference>
<dbReference type="Pfam" id="PF01866">
    <property type="entry name" value="Diphthamide_syn"/>
    <property type="match status" value="1"/>
</dbReference>
<evidence type="ECO:0000313" key="8">
    <source>
        <dbReference type="EMBL" id="CAK0783039.1"/>
    </source>
</evidence>
<dbReference type="NCBIfam" id="TIGR00322">
    <property type="entry name" value="diphth2_R"/>
    <property type="match status" value="2"/>
</dbReference>
<keyword evidence="6" id="KW-0411">Iron-sulfur</keyword>
<evidence type="ECO:0000256" key="3">
    <source>
        <dbReference type="ARBA" id="ARBA00006179"/>
    </source>
</evidence>
<evidence type="ECO:0000256" key="4">
    <source>
        <dbReference type="ARBA" id="ARBA00022723"/>
    </source>
</evidence>
<dbReference type="InterPro" id="IPR016435">
    <property type="entry name" value="DPH1/DPH2"/>
</dbReference>
<dbReference type="GO" id="GO:0051536">
    <property type="term" value="F:iron-sulfur cluster binding"/>
    <property type="evidence" value="ECO:0007669"/>
    <property type="project" value="UniProtKB-KW"/>
</dbReference>
<evidence type="ECO:0000256" key="1">
    <source>
        <dbReference type="ARBA" id="ARBA00001966"/>
    </source>
</evidence>
<dbReference type="InterPro" id="IPR042263">
    <property type="entry name" value="DPH1/DPH2_1"/>
</dbReference>
<reference evidence="8 9" key="1">
    <citation type="submission" date="2023-10" db="EMBL/GenBank/DDBJ databases">
        <authorList>
            <person name="Maclean D."/>
            <person name="Macfadyen A."/>
        </authorList>
    </citation>
    <scope>NUCLEOTIDE SEQUENCE [LARGE SCALE GENOMIC DNA]</scope>
</reference>
<dbReference type="GO" id="GO:0046872">
    <property type="term" value="F:metal ion binding"/>
    <property type="evidence" value="ECO:0007669"/>
    <property type="project" value="UniProtKB-KW"/>
</dbReference>
<protein>
    <submittedName>
        <fullName evidence="8">Uncharacterized protein</fullName>
    </submittedName>
</protein>
<feature type="compositionally biased region" description="Polar residues" evidence="7">
    <location>
        <begin position="202"/>
        <end position="228"/>
    </location>
</feature>
<dbReference type="AlphaFoldDB" id="A0AAV1I7I7"/>
<dbReference type="GO" id="GO:0017183">
    <property type="term" value="P:protein histidyl modification to diphthamide"/>
    <property type="evidence" value="ECO:0007669"/>
    <property type="project" value="InterPro"/>
</dbReference>
<dbReference type="GO" id="GO:0090560">
    <property type="term" value="F:2-(3-amino-3-carboxypropyl)histidine synthase activity"/>
    <property type="evidence" value="ECO:0007669"/>
    <property type="project" value="InterPro"/>
</dbReference>
<evidence type="ECO:0000256" key="5">
    <source>
        <dbReference type="ARBA" id="ARBA00023004"/>
    </source>
</evidence>
<accession>A0AAV1I7I7</accession>
<dbReference type="Gene3D" id="3.40.50.11860">
    <property type="entry name" value="Diphthamide synthesis DPH1/DPH2 domain 3"/>
    <property type="match status" value="1"/>
</dbReference>
<proteinExistence type="inferred from homology"/>
<comment type="caution">
    <text evidence="8">The sequence shown here is derived from an EMBL/GenBank/DDBJ whole genome shotgun (WGS) entry which is preliminary data.</text>
</comment>
<keyword evidence="9" id="KW-1185">Reference proteome</keyword>
<evidence type="ECO:0000256" key="7">
    <source>
        <dbReference type="SAM" id="MobiDB-lite"/>
    </source>
</evidence>
<keyword evidence="5" id="KW-0408">Iron</keyword>
<dbReference type="SFLD" id="SFLDS00032">
    <property type="entry name" value="Radical_SAM_3-amino-3-carboxyp"/>
    <property type="match status" value="2"/>
</dbReference>
<dbReference type="FunFam" id="3.40.50.11860:FF:000001">
    <property type="entry name" value="2-(3-amino-3-carboxypropyl)histidine synthase subunit 2"/>
    <property type="match status" value="1"/>
</dbReference>
<gene>
    <name evidence="8" type="ORF">CVIRNUC_006234</name>
</gene>
<comment type="pathway">
    <text evidence="2">Protein modification; peptidyl-diphthamide biosynthesis.</text>
</comment>
<evidence type="ECO:0000313" key="9">
    <source>
        <dbReference type="Proteomes" id="UP001314263"/>
    </source>
</evidence>
<name>A0AAV1I7I7_9CHLO</name>
<keyword evidence="4" id="KW-0479">Metal-binding</keyword>